<dbReference type="Proteomes" id="UP000291022">
    <property type="component" value="Unassembled WGS sequence"/>
</dbReference>
<dbReference type="InterPro" id="IPR050431">
    <property type="entry name" value="Adaptor_comp_med_subunit"/>
</dbReference>
<dbReference type="GeneTree" id="ENSGT00940000157991"/>
<reference evidence="10" key="1">
    <citation type="submission" date="2016-06" db="EMBL/GenBank/DDBJ databases">
        <title>De novo assembly and RNA-Seq shows season-dependent expression and editing in black bear kidneys.</title>
        <authorList>
            <person name="Korstanje R."/>
            <person name="Srivastava A."/>
            <person name="Sarsani V.K."/>
            <person name="Sheehan S.M."/>
            <person name="Seger R.L."/>
            <person name="Barter M.E."/>
            <person name="Lindqvist C."/>
            <person name="Brody L.C."/>
            <person name="Mullikin J.C."/>
        </authorList>
    </citation>
    <scope>NUCLEOTIDE SEQUENCE [LARGE SCALE GENOMIC DNA]</scope>
</reference>
<keyword evidence="4 7" id="KW-0333">Golgi apparatus</keyword>
<dbReference type="PROSITE" id="PS51072">
    <property type="entry name" value="MHD"/>
    <property type="match status" value="1"/>
</dbReference>
<feature type="domain" description="MHD" evidence="8">
    <location>
        <begin position="167"/>
        <end position="408"/>
    </location>
</feature>
<evidence type="ECO:0000256" key="6">
    <source>
        <dbReference type="ARBA" id="ARBA00023329"/>
    </source>
</evidence>
<dbReference type="SUPFAM" id="SSF64356">
    <property type="entry name" value="SNARE-like"/>
    <property type="match status" value="1"/>
</dbReference>
<dbReference type="SUPFAM" id="SSF49447">
    <property type="entry name" value="Second domain of Mu2 adaptin subunit (ap50) of ap2 adaptor"/>
    <property type="match status" value="1"/>
</dbReference>
<keyword evidence="6 7" id="KW-0968">Cytoplasmic vesicle</keyword>
<dbReference type="InterPro" id="IPR018240">
    <property type="entry name" value="Clathrin_mu_CS"/>
</dbReference>
<gene>
    <name evidence="9" type="primary">AP3M2</name>
</gene>
<comment type="subcellular location">
    <subcellularLocation>
        <location evidence="7">Golgi apparatus</location>
    </subcellularLocation>
    <subcellularLocation>
        <location evidence="7">Cytoplasmic vesicle membrane</location>
        <topology evidence="7">Peripheral membrane protein</topology>
        <orientation evidence="7">Cytoplasmic side</orientation>
    </subcellularLocation>
</comment>
<evidence type="ECO:0000313" key="10">
    <source>
        <dbReference type="Proteomes" id="UP000291022"/>
    </source>
</evidence>
<evidence type="ECO:0000256" key="5">
    <source>
        <dbReference type="ARBA" id="ARBA00023136"/>
    </source>
</evidence>
<dbReference type="Ensembl" id="ENSUAMT00000036299.1">
    <property type="protein sequence ID" value="ENSUAMP00000032571.1"/>
    <property type="gene ID" value="ENSUAMG00000024833.1"/>
</dbReference>
<evidence type="ECO:0000256" key="3">
    <source>
        <dbReference type="ARBA" id="ARBA00022927"/>
    </source>
</evidence>
<dbReference type="GO" id="GO:0016192">
    <property type="term" value="P:vesicle-mediated transport"/>
    <property type="evidence" value="ECO:0007669"/>
    <property type="project" value="InterPro"/>
</dbReference>
<dbReference type="GO" id="GO:0006886">
    <property type="term" value="P:intracellular protein transport"/>
    <property type="evidence" value="ECO:0007669"/>
    <property type="project" value="UniProtKB-UniRule"/>
</dbReference>
<dbReference type="Gene3D" id="2.60.40.1170">
    <property type="entry name" value="Mu homology domain, subdomain B"/>
    <property type="match status" value="2"/>
</dbReference>
<evidence type="ECO:0000256" key="4">
    <source>
        <dbReference type="ARBA" id="ARBA00023034"/>
    </source>
</evidence>
<dbReference type="PROSITE" id="PS00991">
    <property type="entry name" value="CLAT_ADAPTOR_M_2"/>
    <property type="match status" value="1"/>
</dbReference>
<dbReference type="Pfam" id="PF00928">
    <property type="entry name" value="Adap_comp_sub"/>
    <property type="match status" value="1"/>
</dbReference>
<dbReference type="OMA" id="LIWNIGK"/>
<dbReference type="FunFam" id="2.60.40.1170:FF:000009">
    <property type="entry name" value="AP-3 complex subunit mu-1-like protein"/>
    <property type="match status" value="1"/>
</dbReference>
<sequence length="409" mass="45930">MIHSLFLINSSGDIFLEKHWKSVVSRSVCDYFFEAQERATEAENVPPVIPTPHHYLLSVYRHKIFFVAVIQTEVPPLFVIEFLHRVVDTFQDYFGVCSEPVIKDNVVVVYEVLEEMLDNGFPLATESNILKELIKPPTILRTVVNTITGMEKGETHRELPSWLPTGQLSSGALAKDWIDAIIDKSGSTITAEIQGVIDACVKLTGMPDLTLSFMNPRLLDDVSFHPCVRFKRWESERILSFIPPDGNFRLLSYHVSAQNLVAIPVYVKHNISFRDSSSLGRFEITVGPKQTMGKTIEGVIVTSQMPKGVLNMSLTPSQGTHTFDPVTKMLSWDVGKINPQKLPSLKGTMSLQAGASKPDENPTINLQFKIQQLAISGLKVNRLDMYGEKYKPFKGIKYMTKAGKFQVRT</sequence>
<protein>
    <recommendedName>
        <fullName evidence="7">AP-3 complex subunit mu-2</fullName>
    </recommendedName>
</protein>
<evidence type="ECO:0000256" key="1">
    <source>
        <dbReference type="ARBA" id="ARBA00005324"/>
    </source>
</evidence>
<dbReference type="Gene3D" id="3.30.450.60">
    <property type="match status" value="1"/>
</dbReference>
<dbReference type="InterPro" id="IPR001392">
    <property type="entry name" value="Clathrin_mu"/>
</dbReference>
<evidence type="ECO:0000259" key="8">
    <source>
        <dbReference type="PROSITE" id="PS51072"/>
    </source>
</evidence>
<dbReference type="PANTHER" id="PTHR10529">
    <property type="entry name" value="AP COMPLEX SUBUNIT MU"/>
    <property type="match status" value="1"/>
</dbReference>
<keyword evidence="3 7" id="KW-0653">Protein transport</keyword>
<proteinExistence type="inferred from homology"/>
<dbReference type="InterPro" id="IPR028565">
    <property type="entry name" value="MHD"/>
</dbReference>
<dbReference type="PRINTS" id="PR00314">
    <property type="entry name" value="CLATHRINADPT"/>
</dbReference>
<reference evidence="9" key="2">
    <citation type="submission" date="2025-08" db="UniProtKB">
        <authorList>
            <consortium name="Ensembl"/>
        </authorList>
    </citation>
    <scope>IDENTIFICATION</scope>
</reference>
<keyword evidence="10" id="KW-1185">Reference proteome</keyword>
<keyword evidence="5 7" id="KW-0472">Membrane</keyword>
<evidence type="ECO:0000256" key="7">
    <source>
        <dbReference type="PIRNR" id="PIRNR005992"/>
    </source>
</evidence>
<evidence type="ECO:0000256" key="2">
    <source>
        <dbReference type="ARBA" id="ARBA00022448"/>
    </source>
</evidence>
<dbReference type="STRING" id="9643.ENSUAMP00000032571"/>
<dbReference type="Pfam" id="PF01217">
    <property type="entry name" value="Clat_adaptor_s"/>
    <property type="match status" value="1"/>
</dbReference>
<reference evidence="9" key="3">
    <citation type="submission" date="2025-09" db="UniProtKB">
        <authorList>
            <consortium name="Ensembl"/>
        </authorList>
    </citation>
    <scope>IDENTIFICATION</scope>
</reference>
<dbReference type="FunFam" id="3.30.450.60:FF:000012">
    <property type="entry name" value="AP-3 complex subunit mu-1 isoform X1"/>
    <property type="match status" value="1"/>
</dbReference>
<keyword evidence="2 7" id="KW-0813">Transport</keyword>
<dbReference type="InterPro" id="IPR036168">
    <property type="entry name" value="AP2_Mu_C_sf"/>
</dbReference>
<comment type="similarity">
    <text evidence="1 7">Belongs to the adaptor complexes medium subunit family.</text>
</comment>
<organism evidence="9 10">
    <name type="scientific">Ursus americanus</name>
    <name type="common">American black bear</name>
    <name type="synonym">Euarctos americanus</name>
    <dbReference type="NCBI Taxonomy" id="9643"/>
    <lineage>
        <taxon>Eukaryota</taxon>
        <taxon>Metazoa</taxon>
        <taxon>Chordata</taxon>
        <taxon>Craniata</taxon>
        <taxon>Vertebrata</taxon>
        <taxon>Euteleostomi</taxon>
        <taxon>Mammalia</taxon>
        <taxon>Eutheria</taxon>
        <taxon>Laurasiatheria</taxon>
        <taxon>Carnivora</taxon>
        <taxon>Caniformia</taxon>
        <taxon>Ursidae</taxon>
        <taxon>Ursus</taxon>
    </lineage>
</organism>
<evidence type="ECO:0000313" key="9">
    <source>
        <dbReference type="Ensembl" id="ENSUAMP00000032571.1"/>
    </source>
</evidence>
<dbReference type="CDD" id="cd14837">
    <property type="entry name" value="AP3_Mu_N"/>
    <property type="match status" value="1"/>
</dbReference>
<dbReference type="PIRSF" id="PIRSF005992">
    <property type="entry name" value="Clathrin_mu"/>
    <property type="match status" value="1"/>
</dbReference>
<dbReference type="InterPro" id="IPR011012">
    <property type="entry name" value="Longin-like_dom_sf"/>
</dbReference>
<dbReference type="GO" id="GO:0030659">
    <property type="term" value="C:cytoplasmic vesicle membrane"/>
    <property type="evidence" value="ECO:0007669"/>
    <property type="project" value="UniProtKB-SubCell"/>
</dbReference>
<name>A0A452SJ34_URSAM</name>
<dbReference type="GO" id="GO:0030131">
    <property type="term" value="C:clathrin adaptor complex"/>
    <property type="evidence" value="ECO:0007669"/>
    <property type="project" value="UniProtKB-UniRule"/>
</dbReference>
<accession>A0A452SJ34</accession>
<dbReference type="AlphaFoldDB" id="A0A452SJ34"/>
<dbReference type="GO" id="GO:0005794">
    <property type="term" value="C:Golgi apparatus"/>
    <property type="evidence" value="ECO:0007669"/>
    <property type="project" value="UniProtKB-SubCell"/>
</dbReference>
<dbReference type="InterPro" id="IPR022775">
    <property type="entry name" value="AP_mu_sigma_su"/>
</dbReference>